<evidence type="ECO:0000313" key="3">
    <source>
        <dbReference type="Proteomes" id="UP001152888"/>
    </source>
</evidence>
<dbReference type="InterPro" id="IPR018170">
    <property type="entry name" value="Aldo/ket_reductase_CS"/>
</dbReference>
<dbReference type="PROSITE" id="PS00798">
    <property type="entry name" value="ALDOKETO_REDUCTASE_1"/>
    <property type="match status" value="1"/>
</dbReference>
<accession>A0A9P0LAH8</accession>
<dbReference type="InterPro" id="IPR023210">
    <property type="entry name" value="NADP_OxRdtase_dom"/>
</dbReference>
<dbReference type="OrthoDB" id="416253at2759"/>
<dbReference type="InterPro" id="IPR020471">
    <property type="entry name" value="AKR"/>
</dbReference>
<sequence length="86" mass="10003">MANVSKRKLNKEKKEIPIFGLGTWRSKPVKVKETVKHAIDVGYRHFDCARFYENEPEVGQVIQEKIKQGIVERADFFIASKLWVPT</sequence>
<dbReference type="PANTHER" id="PTHR11732">
    <property type="entry name" value="ALDO/KETO REDUCTASE"/>
    <property type="match status" value="1"/>
</dbReference>
<feature type="domain" description="NADP-dependent oxidoreductase" evidence="1">
    <location>
        <begin position="20"/>
        <end position="82"/>
    </location>
</feature>
<gene>
    <name evidence="2" type="ORF">ACAOBT_LOCUS20324</name>
</gene>
<proteinExistence type="predicted"/>
<dbReference type="Gene3D" id="3.20.20.100">
    <property type="entry name" value="NADP-dependent oxidoreductase domain"/>
    <property type="match status" value="1"/>
</dbReference>
<reference evidence="2" key="1">
    <citation type="submission" date="2022-03" db="EMBL/GenBank/DDBJ databases">
        <authorList>
            <person name="Sayadi A."/>
        </authorList>
    </citation>
    <scope>NUCLEOTIDE SEQUENCE</scope>
</reference>
<dbReference type="GO" id="GO:0016491">
    <property type="term" value="F:oxidoreductase activity"/>
    <property type="evidence" value="ECO:0007669"/>
    <property type="project" value="InterPro"/>
</dbReference>
<dbReference type="Proteomes" id="UP001152888">
    <property type="component" value="Unassembled WGS sequence"/>
</dbReference>
<protein>
    <recommendedName>
        <fullName evidence="1">NADP-dependent oxidoreductase domain-containing protein</fullName>
    </recommendedName>
</protein>
<dbReference type="SUPFAM" id="SSF51430">
    <property type="entry name" value="NAD(P)-linked oxidoreductase"/>
    <property type="match status" value="1"/>
</dbReference>
<evidence type="ECO:0000259" key="1">
    <source>
        <dbReference type="Pfam" id="PF00248"/>
    </source>
</evidence>
<dbReference type="InterPro" id="IPR036812">
    <property type="entry name" value="NAD(P)_OxRdtase_dom_sf"/>
</dbReference>
<organism evidence="2 3">
    <name type="scientific">Acanthoscelides obtectus</name>
    <name type="common">Bean weevil</name>
    <name type="synonym">Bruchus obtectus</name>
    <dbReference type="NCBI Taxonomy" id="200917"/>
    <lineage>
        <taxon>Eukaryota</taxon>
        <taxon>Metazoa</taxon>
        <taxon>Ecdysozoa</taxon>
        <taxon>Arthropoda</taxon>
        <taxon>Hexapoda</taxon>
        <taxon>Insecta</taxon>
        <taxon>Pterygota</taxon>
        <taxon>Neoptera</taxon>
        <taxon>Endopterygota</taxon>
        <taxon>Coleoptera</taxon>
        <taxon>Polyphaga</taxon>
        <taxon>Cucujiformia</taxon>
        <taxon>Chrysomeloidea</taxon>
        <taxon>Chrysomelidae</taxon>
        <taxon>Bruchinae</taxon>
        <taxon>Bruchini</taxon>
        <taxon>Acanthoscelides</taxon>
    </lineage>
</organism>
<keyword evidence="3" id="KW-1185">Reference proteome</keyword>
<dbReference type="Pfam" id="PF00248">
    <property type="entry name" value="Aldo_ket_red"/>
    <property type="match status" value="1"/>
</dbReference>
<name>A0A9P0LAH8_ACAOB</name>
<dbReference type="EMBL" id="CAKOFQ010007116">
    <property type="protein sequence ID" value="CAH1991519.1"/>
    <property type="molecule type" value="Genomic_DNA"/>
</dbReference>
<evidence type="ECO:0000313" key="2">
    <source>
        <dbReference type="EMBL" id="CAH1991519.1"/>
    </source>
</evidence>
<dbReference type="AlphaFoldDB" id="A0A9P0LAH8"/>
<comment type="caution">
    <text evidence="2">The sequence shown here is derived from an EMBL/GenBank/DDBJ whole genome shotgun (WGS) entry which is preliminary data.</text>
</comment>